<dbReference type="Gramene" id="VVA23580">
    <property type="protein sequence ID" value="VVA23580"/>
    <property type="gene ID" value="Prudul26B014966"/>
</dbReference>
<accession>A0A5E4F835</accession>
<sequence>MGTENVIEVGDFYQVDQYKLLPSITPTQLEGARVVMVSEIDQHTMCVACPSIHTLHTHITEQGYQFGNLIPALDARYVMTPQVAAKVSEIDRHTVCVACPSIHTLHTHITEQGYQFGNLIPALDARYVMTPQVAANVFFGRIPTKEIAYWSDFYQVDQYKLLPSITPTQLEGARVSETDRHTMCVACPSIHTLHTHITKQGYQFGNLIPTLDARYVMTPQVAAKVFFGRIPTKEIAYWKNVIEVGDFYQVDQYKLLPSITPTQLEGARVVMVSEIDQHTMCVACPSIHTLHTHITEQGYQFRNLIPALDARYKLENEKVEKLSIEVTMLKRDAAAAITTILKNKDINEAGVEDPCCTPPPPGSLVRESWVIIVELKSGHGPMSP</sequence>
<protein>
    <submittedName>
        <fullName evidence="1">PREDICTED: DYAD</fullName>
    </submittedName>
</protein>
<evidence type="ECO:0000313" key="2">
    <source>
        <dbReference type="Proteomes" id="UP000327085"/>
    </source>
</evidence>
<name>A0A5E4F835_PRUDU</name>
<dbReference type="GO" id="GO:0051177">
    <property type="term" value="P:meiotic sister chromatid cohesion"/>
    <property type="evidence" value="ECO:0007669"/>
    <property type="project" value="InterPro"/>
</dbReference>
<dbReference type="AlphaFoldDB" id="A0A5E4F835"/>
<proteinExistence type="predicted"/>
<dbReference type="GO" id="GO:0007131">
    <property type="term" value="P:reciprocal meiotic recombination"/>
    <property type="evidence" value="ECO:0007669"/>
    <property type="project" value="InterPro"/>
</dbReference>
<evidence type="ECO:0000313" key="1">
    <source>
        <dbReference type="EMBL" id="VVA23580.1"/>
    </source>
</evidence>
<dbReference type="InterPro" id="IPR044221">
    <property type="entry name" value="DYAD/AMEIOTIC1"/>
</dbReference>
<reference evidence="2" key="1">
    <citation type="journal article" date="2020" name="Plant J.">
        <title>Transposons played a major role in the diversification between the closely related almond and peach genomes: results from the almond genome sequence.</title>
        <authorList>
            <person name="Alioto T."/>
            <person name="Alexiou K.G."/>
            <person name="Bardil A."/>
            <person name="Barteri F."/>
            <person name="Castanera R."/>
            <person name="Cruz F."/>
            <person name="Dhingra A."/>
            <person name="Duval H."/>
            <person name="Fernandez I Marti A."/>
            <person name="Frias L."/>
            <person name="Galan B."/>
            <person name="Garcia J.L."/>
            <person name="Howad W."/>
            <person name="Gomez-Garrido J."/>
            <person name="Gut M."/>
            <person name="Julca I."/>
            <person name="Morata J."/>
            <person name="Puigdomenech P."/>
            <person name="Ribeca P."/>
            <person name="Rubio Cabetas M.J."/>
            <person name="Vlasova A."/>
            <person name="Wirthensohn M."/>
            <person name="Garcia-Mas J."/>
            <person name="Gabaldon T."/>
            <person name="Casacuberta J.M."/>
            <person name="Arus P."/>
        </authorList>
    </citation>
    <scope>NUCLEOTIDE SEQUENCE [LARGE SCALE GENOMIC DNA]</scope>
    <source>
        <strain evidence="2">cv. Texas</strain>
    </source>
</reference>
<organism evidence="1 2">
    <name type="scientific">Prunus dulcis</name>
    <name type="common">Almond</name>
    <name type="synonym">Amygdalus dulcis</name>
    <dbReference type="NCBI Taxonomy" id="3755"/>
    <lineage>
        <taxon>Eukaryota</taxon>
        <taxon>Viridiplantae</taxon>
        <taxon>Streptophyta</taxon>
        <taxon>Embryophyta</taxon>
        <taxon>Tracheophyta</taxon>
        <taxon>Spermatophyta</taxon>
        <taxon>Magnoliopsida</taxon>
        <taxon>eudicotyledons</taxon>
        <taxon>Gunneridae</taxon>
        <taxon>Pentapetalae</taxon>
        <taxon>rosids</taxon>
        <taxon>fabids</taxon>
        <taxon>Rosales</taxon>
        <taxon>Rosaceae</taxon>
        <taxon>Amygdaloideae</taxon>
        <taxon>Amygdaleae</taxon>
        <taxon>Prunus</taxon>
    </lineage>
</organism>
<dbReference type="PANTHER" id="PTHR46740:SF1">
    <property type="entry name" value="DYAD PROTEIN"/>
    <property type="match status" value="1"/>
</dbReference>
<dbReference type="EMBL" id="CABIKO010000072">
    <property type="protein sequence ID" value="VVA23580.1"/>
    <property type="molecule type" value="Genomic_DNA"/>
</dbReference>
<gene>
    <name evidence="1" type="ORF">ALMOND_2B014966</name>
</gene>
<dbReference type="PANTHER" id="PTHR46740">
    <property type="entry name" value="PROTEIN DYAD"/>
    <property type="match status" value="1"/>
</dbReference>
<dbReference type="Proteomes" id="UP000327085">
    <property type="component" value="Chromosome 4"/>
</dbReference>
<dbReference type="InParanoid" id="A0A5E4F835"/>